<accession>A0ABV7QUG4</accession>
<evidence type="ECO:0000313" key="1">
    <source>
        <dbReference type="EMBL" id="MFC3516900.1"/>
    </source>
</evidence>
<organism evidence="1 2">
    <name type="scientific">Amycolatopsis halotolerans</name>
    <dbReference type="NCBI Taxonomy" id="330083"/>
    <lineage>
        <taxon>Bacteria</taxon>
        <taxon>Bacillati</taxon>
        <taxon>Actinomycetota</taxon>
        <taxon>Actinomycetes</taxon>
        <taxon>Pseudonocardiales</taxon>
        <taxon>Pseudonocardiaceae</taxon>
        <taxon>Amycolatopsis</taxon>
    </lineage>
</organism>
<dbReference type="EMBL" id="JBHRWI010000070">
    <property type="protein sequence ID" value="MFC3516900.1"/>
    <property type="molecule type" value="Genomic_DNA"/>
</dbReference>
<name>A0ABV7QUG4_9PSEU</name>
<gene>
    <name evidence="1" type="ORF">ACFORO_42510</name>
</gene>
<keyword evidence="2" id="KW-1185">Reference proteome</keyword>
<dbReference type="InterPro" id="IPR057369">
    <property type="entry name" value="VG15"/>
</dbReference>
<protein>
    <submittedName>
        <fullName evidence="1">Uncharacterized protein</fullName>
    </submittedName>
</protein>
<dbReference type="Pfam" id="PF25310">
    <property type="entry name" value="VG15"/>
    <property type="match status" value="1"/>
</dbReference>
<evidence type="ECO:0000313" key="2">
    <source>
        <dbReference type="Proteomes" id="UP001595764"/>
    </source>
</evidence>
<comment type="caution">
    <text evidence="1">The sequence shown here is derived from an EMBL/GenBank/DDBJ whole genome shotgun (WGS) entry which is preliminary data.</text>
</comment>
<proteinExistence type="predicted"/>
<dbReference type="Proteomes" id="UP001595764">
    <property type="component" value="Unassembled WGS sequence"/>
</dbReference>
<reference evidence="2" key="1">
    <citation type="journal article" date="2019" name="Int. J. Syst. Evol. Microbiol.">
        <title>The Global Catalogue of Microorganisms (GCM) 10K type strain sequencing project: providing services to taxonomists for standard genome sequencing and annotation.</title>
        <authorList>
            <consortium name="The Broad Institute Genomics Platform"/>
            <consortium name="The Broad Institute Genome Sequencing Center for Infectious Disease"/>
            <person name="Wu L."/>
            <person name="Ma J."/>
        </authorList>
    </citation>
    <scope>NUCLEOTIDE SEQUENCE [LARGE SCALE GENOMIC DNA]</scope>
    <source>
        <strain evidence="2">CGMCC 4.7682</strain>
    </source>
</reference>
<sequence length="247" mass="26297">MTAAKGADAYASKVLSAQGVSPEPAGTVNPRSLSGVASDGRSLAGLLWTPAAHARIAARNGRTRAEQHAAGRASLQMLTRTQVADAGRVADGIAIAARPRTGYVRMLVGDSCPRCAILAGRFYKYSTGFKRHPQCDCTMIPSTEDVAGDLTTDPRIAFDAGRIEGLSEADTRAIRDGADIAQVINAHKKNGMYVAGGQKFTRIGTTRHGLAGIRLKGAPRLMPEQIYRDATSREDAIRLLRLHGYLV</sequence>
<dbReference type="RefSeq" id="WP_377870241.1">
    <property type="nucleotide sequence ID" value="NZ_JBHMAY010000021.1"/>
</dbReference>